<evidence type="ECO:0000256" key="3">
    <source>
        <dbReference type="SAM" id="Coils"/>
    </source>
</evidence>
<comment type="caution">
    <text evidence="4">The sequence shown here is derived from an EMBL/GenBank/DDBJ whole genome shotgun (WGS) entry which is preliminary data.</text>
</comment>
<organism evidence="4 5">
    <name type="scientific">Marinicella pacifica</name>
    <dbReference type="NCBI Taxonomy" id="1171543"/>
    <lineage>
        <taxon>Bacteria</taxon>
        <taxon>Pseudomonadati</taxon>
        <taxon>Pseudomonadota</taxon>
        <taxon>Gammaproteobacteria</taxon>
        <taxon>Lysobacterales</taxon>
        <taxon>Marinicellaceae</taxon>
        <taxon>Marinicella</taxon>
    </lineage>
</organism>
<feature type="coiled-coil region" evidence="3">
    <location>
        <begin position="47"/>
        <end position="107"/>
    </location>
</feature>
<dbReference type="Pfam" id="PF03938">
    <property type="entry name" value="OmpH"/>
    <property type="match status" value="1"/>
</dbReference>
<reference evidence="4" key="1">
    <citation type="journal article" date="2014" name="Int. J. Syst. Evol. Microbiol.">
        <title>Complete genome sequence of Corynebacterium casei LMG S-19264T (=DSM 44701T), isolated from a smear-ripened cheese.</title>
        <authorList>
            <consortium name="US DOE Joint Genome Institute (JGI-PGF)"/>
            <person name="Walter F."/>
            <person name="Albersmeier A."/>
            <person name="Kalinowski J."/>
            <person name="Ruckert C."/>
        </authorList>
    </citation>
    <scope>NUCLEOTIDE SEQUENCE</scope>
    <source>
        <strain evidence="4">CGMCC 1.12181</strain>
    </source>
</reference>
<dbReference type="GO" id="GO:0051082">
    <property type="term" value="F:unfolded protein binding"/>
    <property type="evidence" value="ECO:0007669"/>
    <property type="project" value="InterPro"/>
</dbReference>
<proteinExistence type="inferred from homology"/>
<dbReference type="AlphaFoldDB" id="A0A917CEF1"/>
<dbReference type="GO" id="GO:0005829">
    <property type="term" value="C:cytosol"/>
    <property type="evidence" value="ECO:0007669"/>
    <property type="project" value="TreeGrafter"/>
</dbReference>
<sequence>MKQVSAQLICMIGLMTLIHSGVRAADKIGYVDMNILINNSPQILDANQSLTREFEAQNNEISQQESDLQVLEDSIRQEGNFMTPDELAKLQERARILERQVRRSKEDLKDAITIRNSQLVDEVQNEIKRVVADYAKANGYDVILISAILYANERIDITDEILAQLRREYNNPQP</sequence>
<dbReference type="InterPro" id="IPR005632">
    <property type="entry name" value="Chaperone_Skp"/>
</dbReference>
<dbReference type="EMBL" id="BMEO01000001">
    <property type="protein sequence ID" value="GGF85253.1"/>
    <property type="molecule type" value="Genomic_DNA"/>
</dbReference>
<dbReference type="Gene3D" id="3.30.910.20">
    <property type="entry name" value="Skp domain"/>
    <property type="match status" value="1"/>
</dbReference>
<dbReference type="Proteomes" id="UP000605253">
    <property type="component" value="Unassembled WGS sequence"/>
</dbReference>
<dbReference type="GO" id="GO:0050821">
    <property type="term" value="P:protein stabilization"/>
    <property type="evidence" value="ECO:0007669"/>
    <property type="project" value="TreeGrafter"/>
</dbReference>
<comment type="similarity">
    <text evidence="1">Belongs to the Skp family.</text>
</comment>
<reference evidence="4" key="2">
    <citation type="submission" date="2020-09" db="EMBL/GenBank/DDBJ databases">
        <authorList>
            <person name="Sun Q."/>
            <person name="Zhou Y."/>
        </authorList>
    </citation>
    <scope>NUCLEOTIDE SEQUENCE</scope>
    <source>
        <strain evidence="4">CGMCC 1.12181</strain>
    </source>
</reference>
<keyword evidence="2" id="KW-0732">Signal</keyword>
<dbReference type="PANTHER" id="PTHR35089:SF1">
    <property type="entry name" value="CHAPERONE PROTEIN SKP"/>
    <property type="match status" value="1"/>
</dbReference>
<evidence type="ECO:0000256" key="2">
    <source>
        <dbReference type="ARBA" id="ARBA00022729"/>
    </source>
</evidence>
<evidence type="ECO:0000313" key="5">
    <source>
        <dbReference type="Proteomes" id="UP000605253"/>
    </source>
</evidence>
<dbReference type="SMART" id="SM00935">
    <property type="entry name" value="OmpH"/>
    <property type="match status" value="1"/>
</dbReference>
<evidence type="ECO:0000313" key="4">
    <source>
        <dbReference type="EMBL" id="GGF85253.1"/>
    </source>
</evidence>
<evidence type="ECO:0000256" key="1">
    <source>
        <dbReference type="ARBA" id="ARBA00009091"/>
    </source>
</evidence>
<protein>
    <submittedName>
        <fullName evidence="4">Outer membrane protein</fullName>
    </submittedName>
</protein>
<dbReference type="InterPro" id="IPR024930">
    <property type="entry name" value="Skp_dom_sf"/>
</dbReference>
<accession>A0A917CEF1</accession>
<keyword evidence="3" id="KW-0175">Coiled coil</keyword>
<name>A0A917CEF1_9GAMM</name>
<gene>
    <name evidence="4" type="ORF">GCM10011365_02840</name>
</gene>
<dbReference type="PANTHER" id="PTHR35089">
    <property type="entry name" value="CHAPERONE PROTEIN SKP"/>
    <property type="match status" value="1"/>
</dbReference>
<dbReference type="SUPFAM" id="SSF111384">
    <property type="entry name" value="OmpH-like"/>
    <property type="match status" value="1"/>
</dbReference>
<keyword evidence="5" id="KW-1185">Reference proteome</keyword>